<dbReference type="EMBL" id="PVTE01000027">
    <property type="protein sequence ID" value="PRY29065.1"/>
    <property type="molecule type" value="Genomic_DNA"/>
</dbReference>
<dbReference type="RefSeq" id="WP_146141514.1">
    <property type="nucleotide sequence ID" value="NZ_PVTE01000027.1"/>
</dbReference>
<name>A0A2T0S6P2_9BACT</name>
<evidence type="ECO:0000313" key="3">
    <source>
        <dbReference type="EMBL" id="PRY29065.1"/>
    </source>
</evidence>
<comment type="caution">
    <text evidence="3">The sequence shown here is derived from an EMBL/GenBank/DDBJ whole genome shotgun (WGS) entry which is preliminary data.</text>
</comment>
<keyword evidence="4" id="KW-1185">Reference proteome</keyword>
<evidence type="ECO:0000313" key="4">
    <source>
        <dbReference type="Proteomes" id="UP000238375"/>
    </source>
</evidence>
<dbReference type="Proteomes" id="UP000238375">
    <property type="component" value="Unassembled WGS sequence"/>
</dbReference>
<evidence type="ECO:0000259" key="2">
    <source>
        <dbReference type="Pfam" id="PF02397"/>
    </source>
</evidence>
<gene>
    <name evidence="3" type="ORF">CLV58_1274</name>
</gene>
<comment type="similarity">
    <text evidence="1">Belongs to the bacterial sugar transferase family.</text>
</comment>
<keyword evidence="3" id="KW-0808">Transferase</keyword>
<organism evidence="3 4">
    <name type="scientific">Spirosoma oryzae</name>
    <dbReference type="NCBI Taxonomy" id="1469603"/>
    <lineage>
        <taxon>Bacteria</taxon>
        <taxon>Pseudomonadati</taxon>
        <taxon>Bacteroidota</taxon>
        <taxon>Cytophagia</taxon>
        <taxon>Cytophagales</taxon>
        <taxon>Cytophagaceae</taxon>
        <taxon>Spirosoma</taxon>
    </lineage>
</organism>
<feature type="domain" description="Bacterial sugar transferase" evidence="2">
    <location>
        <begin position="150"/>
        <end position="386"/>
    </location>
</feature>
<evidence type="ECO:0000256" key="1">
    <source>
        <dbReference type="ARBA" id="ARBA00006464"/>
    </source>
</evidence>
<dbReference type="Pfam" id="PF02397">
    <property type="entry name" value="Bac_transf"/>
    <property type="match status" value="1"/>
</dbReference>
<reference evidence="3 4" key="1">
    <citation type="submission" date="2018-03" db="EMBL/GenBank/DDBJ databases">
        <title>Genomic Encyclopedia of Archaeal and Bacterial Type Strains, Phase II (KMG-II): from individual species to whole genera.</title>
        <authorList>
            <person name="Goeker M."/>
        </authorList>
    </citation>
    <scope>NUCLEOTIDE SEQUENCE [LARGE SCALE GENOMIC DNA]</scope>
    <source>
        <strain evidence="3 4">DSM 28354</strain>
    </source>
</reference>
<protein>
    <submittedName>
        <fullName evidence="3">Lipopolysaccharide/colanic/teichoic acid biosynthesis glycosyltransferase</fullName>
    </submittedName>
</protein>
<dbReference type="GO" id="GO:0016780">
    <property type="term" value="F:phosphotransferase activity, for other substituted phosphate groups"/>
    <property type="evidence" value="ECO:0007669"/>
    <property type="project" value="TreeGrafter"/>
</dbReference>
<sequence>MDSPFTITASDTFQVLYVDSTDAQTDELRGVLGDQAMLTVAETAADALDQLANDRLIDLVIINETTMGRHLFDIINFRRLEQGFATILLITEPTVDFNVQEKGQPTVDIFPVAFDASTLKKRIYYFIYKKSYRSQQVTQQFANTSIPPGKRLFDIALSTLILVAVSPLMAIVTLLIRLDSPGPIFYKSRRIGMGYRPFQMYKFRTMRTGADAMIQSMASQNMYNKPKPVESTGGQVCDSCLRQGTSCQKPLFQDGRQVCERQFLDEQRDQATFMKFQSDPRVTRLGKFLRNASIDELPQLLNILKGDMSFVGNRPLPPYEAEKLTQTDRAQRFAAPAGLTGLWQVTKRGRAGVSDQERMDLDAEYARTYSLKTDLLILIRTSWALFQKENV</sequence>
<dbReference type="PANTHER" id="PTHR30576">
    <property type="entry name" value="COLANIC BIOSYNTHESIS UDP-GLUCOSE LIPID CARRIER TRANSFERASE"/>
    <property type="match status" value="1"/>
</dbReference>
<accession>A0A2T0S6P2</accession>
<dbReference type="AlphaFoldDB" id="A0A2T0S6P2"/>
<proteinExistence type="inferred from homology"/>
<dbReference type="InterPro" id="IPR003362">
    <property type="entry name" value="Bact_transf"/>
</dbReference>
<dbReference type="PANTHER" id="PTHR30576:SF0">
    <property type="entry name" value="UNDECAPRENYL-PHOSPHATE N-ACETYLGALACTOSAMINYL 1-PHOSPHATE TRANSFERASE-RELATED"/>
    <property type="match status" value="1"/>
</dbReference>
<dbReference type="OrthoDB" id="9774190at2"/>